<dbReference type="SUPFAM" id="SSF48403">
    <property type="entry name" value="Ankyrin repeat"/>
    <property type="match status" value="1"/>
</dbReference>
<evidence type="ECO:0000256" key="1">
    <source>
        <dbReference type="ARBA" id="ARBA00022737"/>
    </source>
</evidence>
<dbReference type="PANTHER" id="PTHR24173">
    <property type="entry name" value="ANKYRIN REPEAT CONTAINING"/>
    <property type="match status" value="1"/>
</dbReference>
<dbReference type="Pfam" id="PF13637">
    <property type="entry name" value="Ank_4"/>
    <property type="match status" value="1"/>
</dbReference>
<dbReference type="InterPro" id="IPR002110">
    <property type="entry name" value="Ankyrin_rpt"/>
</dbReference>
<feature type="repeat" description="ANK" evidence="3">
    <location>
        <begin position="115"/>
        <end position="147"/>
    </location>
</feature>
<dbReference type="PROSITE" id="PS50225">
    <property type="entry name" value="SOCS"/>
    <property type="match status" value="1"/>
</dbReference>
<proteinExistence type="predicted"/>
<dbReference type="PROSITE" id="PS50297">
    <property type="entry name" value="ANK_REP_REGION"/>
    <property type="match status" value="3"/>
</dbReference>
<dbReference type="SMART" id="SM00969">
    <property type="entry name" value="SOCS_box"/>
    <property type="match status" value="1"/>
</dbReference>
<dbReference type="Pfam" id="PF07525">
    <property type="entry name" value="SOCS_box"/>
    <property type="match status" value="1"/>
</dbReference>
<dbReference type="AlphaFoldDB" id="A0A0B6Z561"/>
<evidence type="ECO:0000256" key="3">
    <source>
        <dbReference type="PROSITE-ProRule" id="PRU00023"/>
    </source>
</evidence>
<reference evidence="5" key="1">
    <citation type="submission" date="2014-12" db="EMBL/GenBank/DDBJ databases">
        <title>Insight into the proteome of Arion vulgaris.</title>
        <authorList>
            <person name="Aradska J."/>
            <person name="Bulat T."/>
            <person name="Smidak R."/>
            <person name="Sarate P."/>
            <person name="Gangsoo J."/>
            <person name="Sialana F."/>
            <person name="Bilban M."/>
            <person name="Lubec G."/>
        </authorList>
    </citation>
    <scope>NUCLEOTIDE SEQUENCE</scope>
    <source>
        <tissue evidence="5">Skin</tissue>
    </source>
</reference>
<dbReference type="CDD" id="cd03587">
    <property type="entry name" value="SOCS"/>
    <property type="match status" value="1"/>
</dbReference>
<dbReference type="EMBL" id="HACG01016818">
    <property type="protein sequence ID" value="CEK63683.1"/>
    <property type="molecule type" value="Transcribed_RNA"/>
</dbReference>
<dbReference type="SMART" id="SM00248">
    <property type="entry name" value="ANK"/>
    <property type="match status" value="4"/>
</dbReference>
<feature type="repeat" description="ANK" evidence="3">
    <location>
        <begin position="148"/>
        <end position="180"/>
    </location>
</feature>
<gene>
    <name evidence="5" type="primary">ORF49129</name>
</gene>
<dbReference type="Gene3D" id="1.25.40.20">
    <property type="entry name" value="Ankyrin repeat-containing domain"/>
    <property type="match status" value="2"/>
</dbReference>
<feature type="domain" description="SOCS box" evidence="4">
    <location>
        <begin position="245"/>
        <end position="289"/>
    </location>
</feature>
<protein>
    <recommendedName>
        <fullName evidence="4">SOCS box domain-containing protein</fullName>
    </recommendedName>
</protein>
<dbReference type="FunFam" id="1.10.750.20:FF:000001">
    <property type="entry name" value="Ankyrin repeat and SOCS box containing 1"/>
    <property type="match status" value="1"/>
</dbReference>
<dbReference type="Gene3D" id="1.10.750.20">
    <property type="entry name" value="SOCS box"/>
    <property type="match status" value="1"/>
</dbReference>
<sequence length="315" mass="35681">MWFVMEQAQEKHRLSDRLIRAISSWPLTDIDEDDIDALIESGADVNHRHGTLLPLHCACMVGDSDILRLLLKKGARVDEIDGYERTALHYAAERDETCVRILLQNGAHINQGDGNQDTPLHWASYKNNIECVKLLLQNGANVNAVDYNNDTPISWAARKGNLCVIIALLDYNADIDVRNSRGQTALQRSAAIQASGLNNDHDDMTLELLIQASGQFDLLNEDGQPFLIIARDNRLSDIMRPLCQNVRPLLQLCRKQIRKSIGPKFLPNVIPTLPLPSRLQEFLLLKDNKNIFSCLDNHVVIAPRHRIWTNQSHYF</sequence>
<accession>A0A0B6Z561</accession>
<name>A0A0B6Z561_9EUPU</name>
<evidence type="ECO:0000313" key="5">
    <source>
        <dbReference type="EMBL" id="CEK63683.1"/>
    </source>
</evidence>
<feature type="repeat" description="ANK" evidence="3">
    <location>
        <begin position="54"/>
        <end position="82"/>
    </location>
</feature>
<dbReference type="PANTHER" id="PTHR24173:SF74">
    <property type="entry name" value="ANKYRIN REPEAT DOMAIN-CONTAINING PROTEIN 16"/>
    <property type="match status" value="1"/>
</dbReference>
<dbReference type="InterPro" id="IPR036036">
    <property type="entry name" value="SOCS_box-like_dom_sf"/>
</dbReference>
<dbReference type="SUPFAM" id="SSF158235">
    <property type="entry name" value="SOCS box-like"/>
    <property type="match status" value="1"/>
</dbReference>
<evidence type="ECO:0000259" key="4">
    <source>
        <dbReference type="PROSITE" id="PS50225"/>
    </source>
</evidence>
<dbReference type="GO" id="GO:0035556">
    <property type="term" value="P:intracellular signal transduction"/>
    <property type="evidence" value="ECO:0007669"/>
    <property type="project" value="InterPro"/>
</dbReference>
<evidence type="ECO:0000256" key="2">
    <source>
        <dbReference type="ARBA" id="ARBA00023043"/>
    </source>
</evidence>
<keyword evidence="2 3" id="KW-0040">ANK repeat</keyword>
<keyword evidence="1" id="KW-0677">Repeat</keyword>
<dbReference type="InterPro" id="IPR001496">
    <property type="entry name" value="SOCS_box"/>
</dbReference>
<organism evidence="5">
    <name type="scientific">Arion vulgaris</name>
    <dbReference type="NCBI Taxonomy" id="1028688"/>
    <lineage>
        <taxon>Eukaryota</taxon>
        <taxon>Metazoa</taxon>
        <taxon>Spiralia</taxon>
        <taxon>Lophotrochozoa</taxon>
        <taxon>Mollusca</taxon>
        <taxon>Gastropoda</taxon>
        <taxon>Heterobranchia</taxon>
        <taxon>Euthyneura</taxon>
        <taxon>Panpulmonata</taxon>
        <taxon>Eupulmonata</taxon>
        <taxon>Stylommatophora</taxon>
        <taxon>Helicina</taxon>
        <taxon>Arionoidea</taxon>
        <taxon>Arionidae</taxon>
        <taxon>Arion</taxon>
    </lineage>
</organism>
<dbReference type="PROSITE" id="PS50088">
    <property type="entry name" value="ANK_REPEAT"/>
    <property type="match status" value="3"/>
</dbReference>
<dbReference type="Pfam" id="PF12796">
    <property type="entry name" value="Ank_2"/>
    <property type="match status" value="1"/>
</dbReference>
<dbReference type="InterPro" id="IPR036770">
    <property type="entry name" value="Ankyrin_rpt-contain_sf"/>
</dbReference>